<evidence type="ECO:0000256" key="1">
    <source>
        <dbReference type="SAM" id="Phobius"/>
    </source>
</evidence>
<dbReference type="EMBL" id="JBHSKT010000006">
    <property type="protein sequence ID" value="MFC5271305.1"/>
    <property type="molecule type" value="Genomic_DNA"/>
</dbReference>
<proteinExistence type="predicted"/>
<keyword evidence="3" id="KW-1185">Reference proteome</keyword>
<feature type="transmembrane region" description="Helical" evidence="1">
    <location>
        <begin position="58"/>
        <end position="76"/>
    </location>
</feature>
<reference evidence="3" key="1">
    <citation type="journal article" date="2019" name="Int. J. Syst. Evol. Microbiol.">
        <title>The Global Catalogue of Microorganisms (GCM) 10K type strain sequencing project: providing services to taxonomists for standard genome sequencing and annotation.</title>
        <authorList>
            <consortium name="The Broad Institute Genomics Platform"/>
            <consortium name="The Broad Institute Genome Sequencing Center for Infectious Disease"/>
            <person name="Wu L."/>
            <person name="Ma J."/>
        </authorList>
    </citation>
    <scope>NUCLEOTIDE SEQUENCE [LARGE SCALE GENOMIC DNA]</scope>
    <source>
        <strain evidence="3">KACC 12602</strain>
    </source>
</reference>
<keyword evidence="1" id="KW-0472">Membrane</keyword>
<feature type="transmembrane region" description="Helical" evidence="1">
    <location>
        <begin position="114"/>
        <end position="131"/>
    </location>
</feature>
<evidence type="ECO:0000313" key="2">
    <source>
        <dbReference type="EMBL" id="MFC5271305.1"/>
    </source>
</evidence>
<sequence>MEESKPKIRLLRITIAALLAELIPLVILIIAVTAYGYIATPAQDKAALEAFAGKAGLYIGPIAGMLAALGMGFWAARKLTNSRLLHGLLTGAFIVLLDLAIFAKPKADFDLTDVLVLVGKFLAATLGGYLADRRYQNLPAEARESHRLI</sequence>
<evidence type="ECO:0000313" key="3">
    <source>
        <dbReference type="Proteomes" id="UP001596161"/>
    </source>
</evidence>
<evidence type="ECO:0008006" key="4">
    <source>
        <dbReference type="Google" id="ProtNLM"/>
    </source>
</evidence>
<keyword evidence="1" id="KW-0812">Transmembrane</keyword>
<comment type="caution">
    <text evidence="2">The sequence shown here is derived from an EMBL/GenBank/DDBJ whole genome shotgun (WGS) entry which is preliminary data.</text>
</comment>
<organism evidence="2 3">
    <name type="scientific">Adhaeribacter terreus</name>
    <dbReference type="NCBI Taxonomy" id="529703"/>
    <lineage>
        <taxon>Bacteria</taxon>
        <taxon>Pseudomonadati</taxon>
        <taxon>Bacteroidota</taxon>
        <taxon>Cytophagia</taxon>
        <taxon>Cytophagales</taxon>
        <taxon>Hymenobacteraceae</taxon>
        <taxon>Adhaeribacter</taxon>
    </lineage>
</organism>
<dbReference type="RefSeq" id="WP_378017670.1">
    <property type="nucleotide sequence ID" value="NZ_JBHSKT010000006.1"/>
</dbReference>
<dbReference type="Proteomes" id="UP001596161">
    <property type="component" value="Unassembled WGS sequence"/>
</dbReference>
<accession>A0ABW0EE03</accession>
<protein>
    <recommendedName>
        <fullName evidence="4">DUF2127 domain-containing protein</fullName>
    </recommendedName>
</protein>
<feature type="transmembrane region" description="Helical" evidence="1">
    <location>
        <begin position="12"/>
        <end position="38"/>
    </location>
</feature>
<gene>
    <name evidence="2" type="ORF">ACFPIB_11835</name>
</gene>
<keyword evidence="1" id="KW-1133">Transmembrane helix</keyword>
<name>A0ABW0EE03_9BACT</name>
<feature type="transmembrane region" description="Helical" evidence="1">
    <location>
        <begin position="83"/>
        <end position="102"/>
    </location>
</feature>